<dbReference type="GO" id="GO:0016987">
    <property type="term" value="F:sigma factor activity"/>
    <property type="evidence" value="ECO:0007669"/>
    <property type="project" value="UniProtKB-KW"/>
</dbReference>
<organism evidence="11 12">
    <name type="scientific">Alkalithermobacter paradoxus</name>
    <dbReference type="NCBI Taxonomy" id="29349"/>
    <lineage>
        <taxon>Bacteria</taxon>
        <taxon>Bacillati</taxon>
        <taxon>Bacillota</taxon>
        <taxon>Clostridia</taxon>
        <taxon>Peptostreptococcales</taxon>
        <taxon>Tepidibacteraceae</taxon>
        <taxon>Alkalithermobacter</taxon>
    </lineage>
</organism>
<evidence type="ECO:0000256" key="6">
    <source>
        <dbReference type="ARBA" id="ARBA00023082"/>
    </source>
</evidence>
<accession>A0A1V4I984</accession>
<dbReference type="Proteomes" id="UP000190140">
    <property type="component" value="Unassembled WGS sequence"/>
</dbReference>
<dbReference type="Gene3D" id="1.10.10.60">
    <property type="entry name" value="Homeodomain-like"/>
    <property type="match status" value="1"/>
</dbReference>
<dbReference type="PROSITE" id="PS50044">
    <property type="entry name" value="SIGMA54_3"/>
    <property type="match status" value="1"/>
</dbReference>
<dbReference type="PANTHER" id="PTHR32248:SF4">
    <property type="entry name" value="RNA POLYMERASE SIGMA-54 FACTOR"/>
    <property type="match status" value="1"/>
</dbReference>
<evidence type="ECO:0000259" key="9">
    <source>
        <dbReference type="Pfam" id="PF04552"/>
    </source>
</evidence>
<dbReference type="Pfam" id="PF04552">
    <property type="entry name" value="Sigma54_DBD"/>
    <property type="match status" value="1"/>
</dbReference>
<protein>
    <submittedName>
        <fullName evidence="11">RNA polymerase sigma-54 factor</fullName>
    </submittedName>
</protein>
<dbReference type="Pfam" id="PF04963">
    <property type="entry name" value="Sigma54_CBD"/>
    <property type="match status" value="1"/>
</dbReference>
<evidence type="ECO:0000256" key="7">
    <source>
        <dbReference type="ARBA" id="ARBA00023125"/>
    </source>
</evidence>
<reference evidence="11 12" key="1">
    <citation type="submission" date="2017-03" db="EMBL/GenBank/DDBJ databases">
        <title>Genome sequence of Clostridium thermoalcaliphilum DSM 7309.</title>
        <authorList>
            <person name="Poehlein A."/>
            <person name="Daniel R."/>
        </authorList>
    </citation>
    <scope>NUCLEOTIDE SEQUENCE [LARGE SCALE GENOMIC DNA]</scope>
    <source>
        <strain evidence="11 12">DSM 7309</strain>
    </source>
</reference>
<evidence type="ECO:0000256" key="1">
    <source>
        <dbReference type="ARBA" id="ARBA00008798"/>
    </source>
</evidence>
<dbReference type="GO" id="GO:0001216">
    <property type="term" value="F:DNA-binding transcription activator activity"/>
    <property type="evidence" value="ECO:0007669"/>
    <property type="project" value="InterPro"/>
</dbReference>
<dbReference type="Gene3D" id="1.10.10.1330">
    <property type="entry name" value="RNA polymerase sigma-54 factor, core-binding domain"/>
    <property type="match status" value="1"/>
</dbReference>
<dbReference type="PRINTS" id="PR00045">
    <property type="entry name" value="SIGMA54FCT"/>
</dbReference>
<evidence type="ECO:0000259" key="10">
    <source>
        <dbReference type="Pfam" id="PF04963"/>
    </source>
</evidence>
<dbReference type="PROSITE" id="PS00717">
    <property type="entry name" value="SIGMA54_1"/>
    <property type="match status" value="1"/>
</dbReference>
<keyword evidence="6" id="KW-0731">Sigma factor</keyword>
<dbReference type="GO" id="GO:0000428">
    <property type="term" value="C:DNA-directed RNA polymerase complex"/>
    <property type="evidence" value="ECO:0007669"/>
    <property type="project" value="UniProtKB-KW"/>
</dbReference>
<evidence type="ECO:0000256" key="4">
    <source>
        <dbReference type="ARBA" id="ARBA00022695"/>
    </source>
</evidence>
<evidence type="ECO:0000256" key="8">
    <source>
        <dbReference type="ARBA" id="ARBA00023163"/>
    </source>
</evidence>
<comment type="caution">
    <text evidence="11">The sequence shown here is derived from an EMBL/GenBank/DDBJ whole genome shotgun (WGS) entry which is preliminary data.</text>
</comment>
<dbReference type="STRING" id="29349.CLOTH_08340"/>
<evidence type="ECO:0000256" key="2">
    <source>
        <dbReference type="ARBA" id="ARBA00022478"/>
    </source>
</evidence>
<keyword evidence="7" id="KW-0238">DNA-binding</keyword>
<keyword evidence="8" id="KW-0804">Transcription</keyword>
<dbReference type="PROSITE" id="PS00718">
    <property type="entry name" value="SIGMA54_2"/>
    <property type="match status" value="1"/>
</dbReference>
<dbReference type="InterPro" id="IPR007046">
    <property type="entry name" value="RNA_pol_sigma_54_core-bd"/>
</dbReference>
<keyword evidence="5" id="KW-0805">Transcription regulation</keyword>
<dbReference type="GO" id="GO:0003677">
    <property type="term" value="F:DNA binding"/>
    <property type="evidence" value="ECO:0007669"/>
    <property type="project" value="UniProtKB-KW"/>
</dbReference>
<dbReference type="GO" id="GO:0016779">
    <property type="term" value="F:nucleotidyltransferase activity"/>
    <property type="evidence" value="ECO:0007669"/>
    <property type="project" value="UniProtKB-KW"/>
</dbReference>
<proteinExistence type="inferred from homology"/>
<dbReference type="PANTHER" id="PTHR32248">
    <property type="entry name" value="RNA POLYMERASE SIGMA-54 FACTOR"/>
    <property type="match status" value="1"/>
</dbReference>
<name>A0A1V4I984_9FIRM</name>
<evidence type="ECO:0000313" key="12">
    <source>
        <dbReference type="Proteomes" id="UP000190140"/>
    </source>
</evidence>
<dbReference type="Pfam" id="PF00309">
    <property type="entry name" value="Sigma54_AID"/>
    <property type="match status" value="1"/>
</dbReference>
<dbReference type="InterPro" id="IPR007634">
    <property type="entry name" value="RNA_pol_sigma_54_DNA-bd"/>
</dbReference>
<evidence type="ECO:0000256" key="3">
    <source>
        <dbReference type="ARBA" id="ARBA00022679"/>
    </source>
</evidence>
<dbReference type="PIRSF" id="PIRSF000774">
    <property type="entry name" value="RpoN"/>
    <property type="match status" value="1"/>
</dbReference>
<feature type="domain" description="RNA polymerase sigma factor 54 core-binding" evidence="10">
    <location>
        <begin position="83"/>
        <end position="270"/>
    </location>
</feature>
<keyword evidence="2" id="KW-0240">DNA-directed RNA polymerase</keyword>
<sequence length="441" mass="51505">MKFSLDLKQTQKLTLTKELKQSLDILNMSSIELEEKIIRENEQNPLMDIEKNENIDWNRYINDLSKKSKIVSSVDTSDENYSLENIINYNVTLYDYLKEQISYIKLDTENKKILEYIIDSIDEDGYLRIDIIDIQKDLNVDNDAILKNIKLIHTLDPSGVGARNLEECLLIQIKQLGIDNNVLEKIIGEDLNLLAKKKYKEICKKYKITTEELMEICDIIKKLEPKPGRKFDIHNNTYIVPDVIVEKLGDKFLVRINEKNIPRIHINSFYEEVLKNTKDDEAREYIKEKLNSAITLIKNIESRKNTILKVSNEILNKQLEFFRHGKKHLKPMTLKDVANNLNIHESTVSRAVNGKYIHTPYGLFELKYFFSSHLKENEDIASTSIKNIIKDIISLENKRSPHSDAKICNILKEKNINISRRTVAKYREELGIESSSRRKTF</sequence>
<dbReference type="GO" id="GO:0006352">
    <property type="term" value="P:DNA-templated transcription initiation"/>
    <property type="evidence" value="ECO:0007669"/>
    <property type="project" value="InterPro"/>
</dbReference>
<dbReference type="AlphaFoldDB" id="A0A1V4I984"/>
<comment type="similarity">
    <text evidence="1">Belongs to the sigma-54 factor family.</text>
</comment>
<evidence type="ECO:0000256" key="5">
    <source>
        <dbReference type="ARBA" id="ARBA00023015"/>
    </source>
</evidence>
<evidence type="ECO:0000313" key="11">
    <source>
        <dbReference type="EMBL" id="OPJ56430.1"/>
    </source>
</evidence>
<dbReference type="InterPro" id="IPR000394">
    <property type="entry name" value="RNA_pol_sigma_54"/>
</dbReference>
<dbReference type="NCBIfam" id="TIGR02395">
    <property type="entry name" value="rpoN_sigma"/>
    <property type="match status" value="1"/>
</dbReference>
<dbReference type="RefSeq" id="WP_331722008.1">
    <property type="nucleotide sequence ID" value="NZ_MZGW01000002.1"/>
</dbReference>
<gene>
    <name evidence="11" type="primary">rpoN</name>
    <name evidence="11" type="ORF">CLOTH_08340</name>
</gene>
<keyword evidence="3" id="KW-0808">Transferase</keyword>
<dbReference type="EMBL" id="MZGW01000002">
    <property type="protein sequence ID" value="OPJ56430.1"/>
    <property type="molecule type" value="Genomic_DNA"/>
</dbReference>
<keyword evidence="4" id="KW-0548">Nucleotidyltransferase</keyword>
<feature type="domain" description="RNA polymerase sigma factor 54 DNA-binding" evidence="9">
    <location>
        <begin position="284"/>
        <end position="439"/>
    </location>
</feature>
<dbReference type="InterPro" id="IPR038709">
    <property type="entry name" value="RpoN_core-bd_sf"/>
</dbReference>
<keyword evidence="12" id="KW-1185">Reference proteome</keyword>